<feature type="region of interest" description="Disordered" evidence="4">
    <location>
        <begin position="132"/>
        <end position="173"/>
    </location>
</feature>
<evidence type="ECO:0000256" key="1">
    <source>
        <dbReference type="ARBA" id="ARBA00022723"/>
    </source>
</evidence>
<dbReference type="CDD" id="cd00051">
    <property type="entry name" value="EFh"/>
    <property type="match status" value="1"/>
</dbReference>
<dbReference type="AlphaFoldDB" id="A0A1B6DA49"/>
<evidence type="ECO:0000256" key="3">
    <source>
        <dbReference type="ARBA" id="ARBA00022837"/>
    </source>
</evidence>
<proteinExistence type="predicted"/>
<dbReference type="InterPro" id="IPR011992">
    <property type="entry name" value="EF-hand-dom_pair"/>
</dbReference>
<dbReference type="EMBL" id="GEDC01014730">
    <property type="protein sequence ID" value="JAS22568.1"/>
    <property type="molecule type" value="Transcribed_RNA"/>
</dbReference>
<dbReference type="SMART" id="SM00054">
    <property type="entry name" value="EFh"/>
    <property type="match status" value="2"/>
</dbReference>
<dbReference type="InterPro" id="IPR018247">
    <property type="entry name" value="EF_Hand_1_Ca_BS"/>
</dbReference>
<feature type="non-terminal residue" evidence="6">
    <location>
        <position position="1"/>
    </location>
</feature>
<feature type="compositionally biased region" description="Basic and acidic residues" evidence="4">
    <location>
        <begin position="135"/>
        <end position="158"/>
    </location>
</feature>
<evidence type="ECO:0000313" key="6">
    <source>
        <dbReference type="EMBL" id="JAS22568.1"/>
    </source>
</evidence>
<reference evidence="6" key="1">
    <citation type="submission" date="2015-12" db="EMBL/GenBank/DDBJ databases">
        <title>De novo transcriptome assembly of four potential Pierce s Disease insect vectors from Arizona vineyards.</title>
        <authorList>
            <person name="Tassone E.E."/>
        </authorList>
    </citation>
    <scope>NUCLEOTIDE SEQUENCE</scope>
</reference>
<keyword evidence="1" id="KW-0479">Metal-binding</keyword>
<dbReference type="PANTHER" id="PTHR45942">
    <property type="entry name" value="PROTEIN PHOSPATASE 3 REGULATORY SUBUNIT B ALPHA ISOFORM TYPE 1"/>
    <property type="match status" value="1"/>
</dbReference>
<keyword evidence="2" id="KW-0677">Repeat</keyword>
<evidence type="ECO:0000259" key="5">
    <source>
        <dbReference type="PROSITE" id="PS50222"/>
    </source>
</evidence>
<keyword evidence="3" id="KW-0106">Calcium</keyword>
<evidence type="ECO:0000256" key="4">
    <source>
        <dbReference type="SAM" id="MobiDB-lite"/>
    </source>
</evidence>
<dbReference type="PROSITE" id="PS00018">
    <property type="entry name" value="EF_HAND_1"/>
    <property type="match status" value="1"/>
</dbReference>
<evidence type="ECO:0000256" key="2">
    <source>
        <dbReference type="ARBA" id="ARBA00022737"/>
    </source>
</evidence>
<name>A0A1B6DA49_9HEMI</name>
<gene>
    <name evidence="6" type="ORF">g.798</name>
</gene>
<dbReference type="Gene3D" id="1.10.238.10">
    <property type="entry name" value="EF-hand"/>
    <property type="match status" value="1"/>
</dbReference>
<feature type="domain" description="EF-hand" evidence="5">
    <location>
        <begin position="13"/>
        <end position="48"/>
    </location>
</feature>
<dbReference type="InterPro" id="IPR002048">
    <property type="entry name" value="EF_hand_dom"/>
</dbReference>
<organism evidence="6">
    <name type="scientific">Clastoptera arizonana</name>
    <name type="common">Arizona spittle bug</name>
    <dbReference type="NCBI Taxonomy" id="38151"/>
    <lineage>
        <taxon>Eukaryota</taxon>
        <taxon>Metazoa</taxon>
        <taxon>Ecdysozoa</taxon>
        <taxon>Arthropoda</taxon>
        <taxon>Hexapoda</taxon>
        <taxon>Insecta</taxon>
        <taxon>Pterygota</taxon>
        <taxon>Neoptera</taxon>
        <taxon>Paraneoptera</taxon>
        <taxon>Hemiptera</taxon>
        <taxon>Auchenorrhyncha</taxon>
        <taxon>Cercopoidea</taxon>
        <taxon>Clastopteridae</taxon>
        <taxon>Clastoptera</taxon>
    </lineage>
</organism>
<dbReference type="GO" id="GO:0005509">
    <property type="term" value="F:calcium ion binding"/>
    <property type="evidence" value="ECO:0007669"/>
    <property type="project" value="InterPro"/>
</dbReference>
<dbReference type="Pfam" id="PF13499">
    <property type="entry name" value="EF-hand_7"/>
    <property type="match status" value="1"/>
</dbReference>
<feature type="domain" description="EF-hand" evidence="5">
    <location>
        <begin position="50"/>
        <end position="85"/>
    </location>
</feature>
<dbReference type="SUPFAM" id="SSF47473">
    <property type="entry name" value="EF-hand"/>
    <property type="match status" value="1"/>
</dbReference>
<dbReference type="PROSITE" id="PS50222">
    <property type="entry name" value="EF_HAND_2"/>
    <property type="match status" value="2"/>
</dbReference>
<accession>A0A1B6DA49</accession>
<sequence length="173" mass="19432">LNSFKMSERLSVDEIQKYETAFKYFDKDNSGRISRDDVVGVIKMAVGEPESSDEVRTVLEDMKTDKDGKVEFEEFLSVLSKSRDDVVCCSIEDVLRELGAEEENLGASDWQSLLENLEIGFSLEEIQTALEQIEESDRGKEKIEESDKGKEKIEERQAGSDSSTEGNNVCAIS</sequence>
<protein>
    <recommendedName>
        <fullName evidence="5">EF-hand domain-containing protein</fullName>
    </recommendedName>
</protein>